<dbReference type="HOGENOM" id="CLU_029525_2_0_1"/>
<accession>A0A014N1D3</accession>
<gene>
    <name evidence="1" type="ORF">X797_007439</name>
</gene>
<dbReference type="Proteomes" id="UP000030151">
    <property type="component" value="Unassembled WGS sequence"/>
</dbReference>
<comment type="caution">
    <text evidence="1">The sequence shown here is derived from an EMBL/GenBank/DDBJ whole genome shotgun (WGS) entry which is preliminary data.</text>
</comment>
<dbReference type="EMBL" id="JELW01000019">
    <property type="protein sequence ID" value="EXU99304.1"/>
    <property type="molecule type" value="Genomic_DNA"/>
</dbReference>
<dbReference type="OrthoDB" id="3932667at2759"/>
<organism evidence="1 2">
    <name type="scientific">Metarhizium robertsii</name>
    <dbReference type="NCBI Taxonomy" id="568076"/>
    <lineage>
        <taxon>Eukaryota</taxon>
        <taxon>Fungi</taxon>
        <taxon>Dikarya</taxon>
        <taxon>Ascomycota</taxon>
        <taxon>Pezizomycotina</taxon>
        <taxon>Sordariomycetes</taxon>
        <taxon>Hypocreomycetidae</taxon>
        <taxon>Hypocreales</taxon>
        <taxon>Clavicipitaceae</taxon>
        <taxon>Metarhizium</taxon>
    </lineage>
</organism>
<dbReference type="eggNOG" id="ENOG502SNX0">
    <property type="taxonomic scope" value="Eukaryota"/>
</dbReference>
<evidence type="ECO:0000313" key="1">
    <source>
        <dbReference type="EMBL" id="EXU99304.1"/>
    </source>
</evidence>
<reference evidence="1 2" key="1">
    <citation type="submission" date="2014-02" db="EMBL/GenBank/DDBJ databases">
        <title>The genome sequence of the entomopathogenic fungus Metarhizium robertsii ARSEF 2575.</title>
        <authorList>
            <person name="Giuliano Garisto Donzelli B."/>
            <person name="Roe B.A."/>
            <person name="Macmil S.L."/>
            <person name="Krasnoff S.B."/>
            <person name="Gibson D.M."/>
        </authorList>
    </citation>
    <scope>NUCLEOTIDE SEQUENCE [LARGE SCALE GENOMIC DNA]</scope>
    <source>
        <strain evidence="1 2">ARSEF 2575</strain>
    </source>
</reference>
<dbReference type="AlphaFoldDB" id="A0A014N1D3"/>
<proteinExistence type="predicted"/>
<name>A0A014N1D3_9HYPO</name>
<evidence type="ECO:0000313" key="2">
    <source>
        <dbReference type="Proteomes" id="UP000030151"/>
    </source>
</evidence>
<sequence length="626" mass="69422">MKVFHRATFDPLAAGTAADNKWTGDKAQSELAIGLSISIPPRQRNEVIDKLANASSSPGVSVEANAYRQGPSEETRGCFRQCLLGALRAVWRNEKTEECFLHLANMLDTNGCAVFAGLIDIPSFQTLVDEFTKAMEKHGCGAFLHSYMNLADQPEFLQDSRFNSAFAHPLLIALMAYAMGGPVGMTDVRAKDTPPISVNAQDNMLHIDNSPFRQEYKVLLCWDRGLTKGPDGQNFVFLPGTHKGNRNIRHDKDGNPWSTENDSVFLTDKALSDLLDFQKTVRGNSPTIVEVEYPAQPISVLFSAASLVHHRYRTEYGKPRSCIIAAFHLTAESPGSVINDKALDTSRGLPGAVISCRDALTPSAFISLLIHESSRIEAKVGEIFQDNADSPSTSSSMVEIDALALKPDAMARWRETVINSPSASSIKLSRNVRLSTKKTLMDRDELLKRITDVMVYDKHGLLDLILYHDGHEEVRKPARKLIWSMVPEQITTELAAWIGYGARVPDDFFSFSVADILEPQVLKSRADRLAIRVGECLHVATRGSGHAHAADRIRVWRSFHQLLIDLAESIVRCEKVETYISTNLFVFWTIHHLLPALDSETAMQGVEVGILYIRCYLASVLMVESA</sequence>
<protein>
    <submittedName>
        <fullName evidence="1">Uncharacterized protein</fullName>
    </submittedName>
</protein>